<evidence type="ECO:0000256" key="2">
    <source>
        <dbReference type="ARBA" id="ARBA00006574"/>
    </source>
</evidence>
<organism evidence="10 11">
    <name type="scientific">Ficus carica</name>
    <name type="common">Common fig</name>
    <dbReference type="NCBI Taxonomy" id="3494"/>
    <lineage>
        <taxon>Eukaryota</taxon>
        <taxon>Viridiplantae</taxon>
        <taxon>Streptophyta</taxon>
        <taxon>Embryophyta</taxon>
        <taxon>Tracheophyta</taxon>
        <taxon>Spermatophyta</taxon>
        <taxon>Magnoliopsida</taxon>
        <taxon>eudicotyledons</taxon>
        <taxon>Gunneridae</taxon>
        <taxon>Pentapetalae</taxon>
        <taxon>rosids</taxon>
        <taxon>fabids</taxon>
        <taxon>Rosales</taxon>
        <taxon>Moraceae</taxon>
        <taxon>Ficeae</taxon>
        <taxon>Ficus</taxon>
    </lineage>
</organism>
<sequence length="351" mass="40319">MFKESYVLDSLSSEGILLWFPQANFAETRDFNFQKFLARAYDDDFEQVVGVRFWIWIFCILFIFFSAHVFYNHYWLTFLPLVIILVVGTKLQLIITQMGLESYKQNPVVRGTFVVKPNNDLFWFGRPHWLLHLLQFVLIQFEYGQRSCFHRARDEIAITISMGVLVQFLCGYLTLPLYALVTQMGSGMRRAVFTENVVRGLKVWLKNARRNLTKNNSNISTHRPSVSWHSDMTTEHSYSDKQNKNIPEQQHLPALTLVITTAITNTATASSSSEITEEEVPCEQYHSGKPDITCMSWSKPKTVASRGIYDGEISFGSSWKGQEFSREMDSGEITSIAEEDTSAINQDVNVL</sequence>
<reference evidence="10" key="1">
    <citation type="submission" date="2023-07" db="EMBL/GenBank/DDBJ databases">
        <title>draft genome sequence of fig (Ficus carica).</title>
        <authorList>
            <person name="Takahashi T."/>
            <person name="Nishimura K."/>
        </authorList>
    </citation>
    <scope>NUCLEOTIDE SEQUENCE</scope>
</reference>
<dbReference type="PANTHER" id="PTHR31942:SF57">
    <property type="entry name" value="MLO-LIKE PROTEIN"/>
    <property type="match status" value="1"/>
</dbReference>
<accession>A0AA88DF10</accession>
<feature type="compositionally biased region" description="Polar residues" evidence="8">
    <location>
        <begin position="215"/>
        <end position="231"/>
    </location>
</feature>
<proteinExistence type="inferred from homology"/>
<keyword evidence="11" id="KW-1185">Reference proteome</keyword>
<dbReference type="InterPro" id="IPR004326">
    <property type="entry name" value="Mlo"/>
</dbReference>
<keyword evidence="6 9" id="KW-0472">Membrane</keyword>
<dbReference type="GO" id="GO:0016020">
    <property type="term" value="C:membrane"/>
    <property type="evidence" value="ECO:0007669"/>
    <property type="project" value="UniProtKB-SubCell"/>
</dbReference>
<name>A0AA88DF10_FICCA</name>
<evidence type="ECO:0000256" key="6">
    <source>
        <dbReference type="ARBA" id="ARBA00023136"/>
    </source>
</evidence>
<gene>
    <name evidence="10" type="ORF">TIFTF001_023030</name>
</gene>
<dbReference type="Pfam" id="PF03094">
    <property type="entry name" value="Mlo"/>
    <property type="match status" value="1"/>
</dbReference>
<keyword evidence="4" id="KW-0611">Plant defense</keyword>
<dbReference type="Proteomes" id="UP001187192">
    <property type="component" value="Unassembled WGS sequence"/>
</dbReference>
<dbReference type="PANTHER" id="PTHR31942">
    <property type="entry name" value="MLO-LIKE PROTEIN 1"/>
    <property type="match status" value="1"/>
</dbReference>
<evidence type="ECO:0000256" key="8">
    <source>
        <dbReference type="SAM" id="MobiDB-lite"/>
    </source>
</evidence>
<comment type="subcellular location">
    <subcellularLocation>
        <location evidence="1">Membrane</location>
        <topology evidence="1">Multi-pass membrane protein</topology>
    </subcellularLocation>
</comment>
<feature type="transmembrane region" description="Helical" evidence="9">
    <location>
        <begin position="156"/>
        <end position="181"/>
    </location>
</feature>
<protein>
    <recommendedName>
        <fullName evidence="12">MLO-like protein</fullName>
    </recommendedName>
</protein>
<feature type="compositionally biased region" description="Basic and acidic residues" evidence="8">
    <location>
        <begin position="232"/>
        <end position="242"/>
    </location>
</feature>
<feature type="transmembrane region" description="Helical" evidence="9">
    <location>
        <begin position="78"/>
        <end position="100"/>
    </location>
</feature>
<dbReference type="AlphaFoldDB" id="A0AA88DF10"/>
<evidence type="ECO:0000256" key="9">
    <source>
        <dbReference type="SAM" id="Phobius"/>
    </source>
</evidence>
<evidence type="ECO:0000313" key="11">
    <source>
        <dbReference type="Proteomes" id="UP001187192"/>
    </source>
</evidence>
<keyword evidence="5 9" id="KW-1133">Transmembrane helix</keyword>
<dbReference type="EMBL" id="BTGU01000048">
    <property type="protein sequence ID" value="GMN53891.1"/>
    <property type="molecule type" value="Genomic_DNA"/>
</dbReference>
<evidence type="ECO:0000256" key="4">
    <source>
        <dbReference type="ARBA" id="ARBA00022821"/>
    </source>
</evidence>
<feature type="region of interest" description="Disordered" evidence="8">
    <location>
        <begin position="215"/>
        <end position="242"/>
    </location>
</feature>
<evidence type="ECO:0000256" key="3">
    <source>
        <dbReference type="ARBA" id="ARBA00022692"/>
    </source>
</evidence>
<evidence type="ECO:0000256" key="5">
    <source>
        <dbReference type="ARBA" id="ARBA00022989"/>
    </source>
</evidence>
<feature type="transmembrane region" description="Helical" evidence="9">
    <location>
        <begin position="53"/>
        <end position="71"/>
    </location>
</feature>
<keyword evidence="7" id="KW-0568">Pathogenesis-related protein</keyword>
<dbReference type="GO" id="GO:0006952">
    <property type="term" value="P:defense response"/>
    <property type="evidence" value="ECO:0007669"/>
    <property type="project" value="UniProtKB-KW"/>
</dbReference>
<evidence type="ECO:0000256" key="7">
    <source>
        <dbReference type="ARBA" id="ARBA00023265"/>
    </source>
</evidence>
<evidence type="ECO:0008006" key="12">
    <source>
        <dbReference type="Google" id="ProtNLM"/>
    </source>
</evidence>
<keyword evidence="3 9" id="KW-0812">Transmembrane</keyword>
<comment type="caution">
    <text evidence="10">The sequence shown here is derived from an EMBL/GenBank/DDBJ whole genome shotgun (WGS) entry which is preliminary data.</text>
</comment>
<evidence type="ECO:0000313" key="10">
    <source>
        <dbReference type="EMBL" id="GMN53891.1"/>
    </source>
</evidence>
<comment type="similarity">
    <text evidence="2">Belongs to the MLO family.</text>
</comment>
<evidence type="ECO:0000256" key="1">
    <source>
        <dbReference type="ARBA" id="ARBA00004141"/>
    </source>
</evidence>